<organism evidence="7 8">
    <name type="scientific">Morganella psychrotolerans</name>
    <dbReference type="NCBI Taxonomy" id="368603"/>
    <lineage>
        <taxon>Bacteria</taxon>
        <taxon>Pseudomonadati</taxon>
        <taxon>Pseudomonadota</taxon>
        <taxon>Gammaproteobacteria</taxon>
        <taxon>Enterobacterales</taxon>
        <taxon>Morganellaceae</taxon>
        <taxon>Morganella</taxon>
    </lineage>
</organism>
<dbReference type="InterPro" id="IPR036271">
    <property type="entry name" value="Tet_transcr_reg_TetR-rel_C_sf"/>
</dbReference>
<dbReference type="Proteomes" id="UP000322181">
    <property type="component" value="Unassembled WGS sequence"/>
</dbReference>
<feature type="region of interest" description="Disordered" evidence="5">
    <location>
        <begin position="217"/>
        <end position="236"/>
    </location>
</feature>
<name>A0A5M9QZH9_9GAMM</name>
<feature type="DNA-binding region" description="H-T-H motif" evidence="4">
    <location>
        <begin position="44"/>
        <end position="63"/>
    </location>
</feature>
<evidence type="ECO:0000256" key="2">
    <source>
        <dbReference type="ARBA" id="ARBA00023125"/>
    </source>
</evidence>
<evidence type="ECO:0000313" key="8">
    <source>
        <dbReference type="Proteomes" id="UP000322181"/>
    </source>
</evidence>
<protein>
    <submittedName>
        <fullName evidence="7">TetR family transcriptional regulator</fullName>
    </submittedName>
</protein>
<dbReference type="OrthoDB" id="4541465at2"/>
<dbReference type="PANTHER" id="PTHR47506:SF6">
    <property type="entry name" value="HTH-TYPE TRANSCRIPTIONAL REPRESSOR NEMR"/>
    <property type="match status" value="1"/>
</dbReference>
<dbReference type="InterPro" id="IPR009057">
    <property type="entry name" value="Homeodomain-like_sf"/>
</dbReference>
<accession>A0A5M9QZH9</accession>
<dbReference type="PANTHER" id="PTHR47506">
    <property type="entry name" value="TRANSCRIPTIONAL REGULATORY PROTEIN"/>
    <property type="match status" value="1"/>
</dbReference>
<keyword evidence="3" id="KW-0804">Transcription</keyword>
<dbReference type="SUPFAM" id="SSF48498">
    <property type="entry name" value="Tetracyclin repressor-like, C-terminal domain"/>
    <property type="match status" value="1"/>
</dbReference>
<keyword evidence="2 4" id="KW-0238">DNA-binding</keyword>
<dbReference type="SUPFAM" id="SSF46689">
    <property type="entry name" value="Homeodomain-like"/>
    <property type="match status" value="1"/>
</dbReference>
<dbReference type="RefSeq" id="WP_082970686.1">
    <property type="nucleotide sequence ID" value="NZ_BAAAFS010000002.1"/>
</dbReference>
<dbReference type="AlphaFoldDB" id="A0A5M9QZH9"/>
<proteinExistence type="predicted"/>
<dbReference type="Gene3D" id="1.10.357.10">
    <property type="entry name" value="Tetracycline Repressor, domain 2"/>
    <property type="match status" value="1"/>
</dbReference>
<evidence type="ECO:0000259" key="6">
    <source>
        <dbReference type="PROSITE" id="PS50977"/>
    </source>
</evidence>
<dbReference type="GO" id="GO:0003677">
    <property type="term" value="F:DNA binding"/>
    <property type="evidence" value="ECO:0007669"/>
    <property type="project" value="UniProtKB-UniRule"/>
</dbReference>
<dbReference type="EMBL" id="VXKB01000006">
    <property type="protein sequence ID" value="KAA8713611.1"/>
    <property type="molecule type" value="Genomic_DNA"/>
</dbReference>
<evidence type="ECO:0000256" key="3">
    <source>
        <dbReference type="ARBA" id="ARBA00023163"/>
    </source>
</evidence>
<reference evidence="7 8" key="1">
    <citation type="submission" date="2019-09" db="EMBL/GenBank/DDBJ databases">
        <title>Draft genome sequence of various Type strains from the CCUG.</title>
        <authorList>
            <person name="Pineiro-Iglesias B."/>
            <person name="Tunovic T."/>
            <person name="Unosson C."/>
            <person name="Inganas E."/>
            <person name="Ohlen M."/>
            <person name="Cardew S."/>
            <person name="Jensie-Markopoulos S."/>
            <person name="Salva-Serra F."/>
            <person name="Jaen-Luchoro D."/>
            <person name="Karlsson R."/>
            <person name="Svensson-Stadler L."/>
            <person name="Chun J."/>
            <person name="Moore E."/>
        </authorList>
    </citation>
    <scope>NUCLEOTIDE SEQUENCE [LARGE SCALE GENOMIC DNA]</scope>
    <source>
        <strain evidence="7 8">CCUG 53682T</strain>
    </source>
</reference>
<dbReference type="Pfam" id="PF00440">
    <property type="entry name" value="TetR_N"/>
    <property type="match status" value="1"/>
</dbReference>
<comment type="caution">
    <text evidence="7">The sequence shown here is derived from an EMBL/GenBank/DDBJ whole genome shotgun (WGS) entry which is preliminary data.</text>
</comment>
<keyword evidence="1" id="KW-0805">Transcription regulation</keyword>
<evidence type="ECO:0000256" key="5">
    <source>
        <dbReference type="SAM" id="MobiDB-lite"/>
    </source>
</evidence>
<dbReference type="InterPro" id="IPR011075">
    <property type="entry name" value="TetR_C"/>
</dbReference>
<dbReference type="InterPro" id="IPR001647">
    <property type="entry name" value="HTH_TetR"/>
</dbReference>
<sequence length="236" mass="26641">MNTLTTKPKRGRPPKNYDAGADIKRLLIRSGVEMFTEKGYMTSDINGILKKVGVPKGSFYYYFESKEQFGLEIMRSYDNYFSHLLDKCLCDSGLPPLARIEKFYQSAKAGMEKYHWLRGCLVGNLGQEVASLPDGYGEILNTIISGWQKKVETCLLEAQALNTIPSGTDCRLMAAFFWMGWEGAVMRAKLTRNSDPLDMFMSVFMNKMLIPNVIQDTGRRQRKTGGEHTSVCDPAD</sequence>
<gene>
    <name evidence="7" type="ORF">F4V73_16040</name>
</gene>
<evidence type="ECO:0000256" key="1">
    <source>
        <dbReference type="ARBA" id="ARBA00023015"/>
    </source>
</evidence>
<dbReference type="PROSITE" id="PS50977">
    <property type="entry name" value="HTH_TETR_2"/>
    <property type="match status" value="1"/>
</dbReference>
<evidence type="ECO:0000256" key="4">
    <source>
        <dbReference type="PROSITE-ProRule" id="PRU00335"/>
    </source>
</evidence>
<feature type="domain" description="HTH tetR-type" evidence="6">
    <location>
        <begin position="21"/>
        <end position="81"/>
    </location>
</feature>
<dbReference type="Pfam" id="PF16925">
    <property type="entry name" value="TetR_C_13"/>
    <property type="match status" value="1"/>
</dbReference>
<dbReference type="PRINTS" id="PR00455">
    <property type="entry name" value="HTHTETR"/>
</dbReference>
<evidence type="ECO:0000313" key="7">
    <source>
        <dbReference type="EMBL" id="KAA8713611.1"/>
    </source>
</evidence>